<dbReference type="Proteomes" id="UP001153555">
    <property type="component" value="Unassembled WGS sequence"/>
</dbReference>
<dbReference type="PANTHER" id="PTHR10809">
    <property type="entry name" value="VESICLE-ASSOCIATED MEMBRANE PROTEIN-ASSOCIATED PROTEIN"/>
    <property type="match status" value="1"/>
</dbReference>
<gene>
    <name evidence="4" type="ORF">SHERM_06322</name>
</gene>
<keyword evidence="2" id="KW-0175">Coiled coil</keyword>
<dbReference type="AlphaFoldDB" id="A0A9N7NVH9"/>
<dbReference type="InterPro" id="IPR013783">
    <property type="entry name" value="Ig-like_fold"/>
</dbReference>
<accession>A0A9N7NVH9</accession>
<dbReference type="GO" id="GO:0061817">
    <property type="term" value="P:endoplasmic reticulum-plasma membrane tethering"/>
    <property type="evidence" value="ECO:0007669"/>
    <property type="project" value="TreeGrafter"/>
</dbReference>
<protein>
    <submittedName>
        <fullName evidence="4">Vesicle-associated protein 2-2</fullName>
    </submittedName>
</protein>
<dbReference type="SUPFAM" id="SSF49354">
    <property type="entry name" value="PapD-like"/>
    <property type="match status" value="1"/>
</dbReference>
<feature type="coiled-coil region" evidence="2">
    <location>
        <begin position="198"/>
        <end position="246"/>
    </location>
</feature>
<reference evidence="4" key="1">
    <citation type="submission" date="2019-12" db="EMBL/GenBank/DDBJ databases">
        <authorList>
            <person name="Scholes J."/>
        </authorList>
    </citation>
    <scope>NUCLEOTIDE SEQUENCE</scope>
</reference>
<name>A0A9N7NVH9_STRHE</name>
<proteinExistence type="inferred from homology"/>
<keyword evidence="5" id="KW-1185">Reference proteome</keyword>
<dbReference type="Gene3D" id="2.60.40.10">
    <property type="entry name" value="Immunoglobulins"/>
    <property type="match status" value="1"/>
</dbReference>
<comment type="similarity">
    <text evidence="1">Belongs to the VAMP-associated protein (VAP) (TC 9.B.17) family.</text>
</comment>
<dbReference type="Pfam" id="PF00635">
    <property type="entry name" value="Motile_Sperm"/>
    <property type="match status" value="1"/>
</dbReference>
<organism evidence="4 5">
    <name type="scientific">Striga hermonthica</name>
    <name type="common">Purple witchweed</name>
    <name type="synonym">Buchnera hermonthica</name>
    <dbReference type="NCBI Taxonomy" id="68872"/>
    <lineage>
        <taxon>Eukaryota</taxon>
        <taxon>Viridiplantae</taxon>
        <taxon>Streptophyta</taxon>
        <taxon>Embryophyta</taxon>
        <taxon>Tracheophyta</taxon>
        <taxon>Spermatophyta</taxon>
        <taxon>Magnoliopsida</taxon>
        <taxon>eudicotyledons</taxon>
        <taxon>Gunneridae</taxon>
        <taxon>Pentapetalae</taxon>
        <taxon>asterids</taxon>
        <taxon>lamiids</taxon>
        <taxon>Lamiales</taxon>
        <taxon>Orobanchaceae</taxon>
        <taxon>Buchnereae</taxon>
        <taxon>Striga</taxon>
    </lineage>
</organism>
<comment type="caution">
    <text evidence="4">The sequence shown here is derived from an EMBL/GenBank/DDBJ whole genome shotgun (WGS) entry which is preliminary data.</text>
</comment>
<dbReference type="PANTHER" id="PTHR10809:SF148">
    <property type="entry name" value="OS01G0936800 PROTEIN"/>
    <property type="match status" value="1"/>
</dbReference>
<dbReference type="PROSITE" id="PS50202">
    <property type="entry name" value="MSP"/>
    <property type="match status" value="1"/>
</dbReference>
<dbReference type="InterPro" id="IPR000535">
    <property type="entry name" value="MSP_dom"/>
</dbReference>
<evidence type="ECO:0000256" key="2">
    <source>
        <dbReference type="SAM" id="Coils"/>
    </source>
</evidence>
<dbReference type="InterPro" id="IPR016763">
    <property type="entry name" value="VAP"/>
</dbReference>
<dbReference type="GO" id="GO:0005886">
    <property type="term" value="C:plasma membrane"/>
    <property type="evidence" value="ECO:0007669"/>
    <property type="project" value="TreeGrafter"/>
</dbReference>
<dbReference type="InterPro" id="IPR008962">
    <property type="entry name" value="PapD-like_sf"/>
</dbReference>
<dbReference type="GO" id="GO:0005789">
    <property type="term" value="C:endoplasmic reticulum membrane"/>
    <property type="evidence" value="ECO:0007669"/>
    <property type="project" value="InterPro"/>
</dbReference>
<evidence type="ECO:0000313" key="5">
    <source>
        <dbReference type="Proteomes" id="UP001153555"/>
    </source>
</evidence>
<dbReference type="GO" id="GO:0090158">
    <property type="term" value="P:endoplasmic reticulum membrane organization"/>
    <property type="evidence" value="ECO:0007669"/>
    <property type="project" value="TreeGrafter"/>
</dbReference>
<dbReference type="OrthoDB" id="264603at2759"/>
<evidence type="ECO:0000259" key="3">
    <source>
        <dbReference type="PROSITE" id="PS50202"/>
    </source>
</evidence>
<evidence type="ECO:0000256" key="1">
    <source>
        <dbReference type="ARBA" id="ARBA00008932"/>
    </source>
</evidence>
<dbReference type="EMBL" id="CACSLK010031655">
    <property type="protein sequence ID" value="CAA0839855.1"/>
    <property type="molecule type" value="Genomic_DNA"/>
</dbReference>
<feature type="domain" description="MSP" evidence="3">
    <location>
        <begin position="1"/>
        <end position="82"/>
    </location>
</feature>
<sequence length="251" mass="28858">MQVKTTNPKKYCVRPNVGILKPKSTFDFTVTMQAQKSAPPEMQCKDKFLIQSTAVPLEHCTWHVRKESEKYIEEVKLRVSLSIAPDYPEKPLANVVLNQESSFKSSRPKEVNAPVLLPVIGATKQEPSYESVIPKEKLHNGVENLPHNDMVTMKLESIISVKNVEEFGLVMIMDDMKTALPKDEKFYLVKVKDEVKPVKDLDETNLKLMKDIEELKSKISAMDSELVKAKYMIEKLNEEKKAQTEKKWFFR</sequence>
<evidence type="ECO:0000313" key="4">
    <source>
        <dbReference type="EMBL" id="CAA0839855.1"/>
    </source>
</evidence>